<comment type="caution">
    <text evidence="2">The sequence shown here is derived from an EMBL/GenBank/DDBJ whole genome shotgun (WGS) entry which is preliminary data.</text>
</comment>
<dbReference type="InterPro" id="IPR013083">
    <property type="entry name" value="Znf_RING/FYVE/PHD"/>
</dbReference>
<dbReference type="Proteomes" id="UP000023152">
    <property type="component" value="Unassembled WGS sequence"/>
</dbReference>
<feature type="non-terminal residue" evidence="2">
    <location>
        <position position="365"/>
    </location>
</feature>
<dbReference type="Gene3D" id="3.30.40.10">
    <property type="entry name" value="Zinc/RING finger domain, C3HC4 (zinc finger)"/>
    <property type="match status" value="1"/>
</dbReference>
<sequence>MSTLENDEKKTPELKEHFLSWQHLCLKKEWILRLNQEEQISDCICLICKQIANYPVEINCSQHQHLDEPLIVGEHCLKQYLNQNSNYCPIETHKDCQYARNKLAQRSIHKLQVICPLQFEQESRISDQVQAKRINCNFNGKIDELKDHLENLCPLRLSPCWFKPFGCNHNGLKHELEQHLISNMQFHFNLVIKSFQTLQQTMQSLQEESKKLQVQNEKLILEVQLKKLKEEENITLSKEYSNKIIIEIEELKKCMKHQLKQRQILETENQKMKEAIQSIEKNKQTNEQELFKLCDSSKIQITASKKEGQISFQLHPNHNSKQPQDDQNFLQLCSLYKRDEQMEYNFDLFCSSSKLINTFTGHTDT</sequence>
<protein>
    <recommendedName>
        <fullName evidence="4">TRAF-type domain-containing protein</fullName>
    </recommendedName>
</protein>
<gene>
    <name evidence="2" type="ORF">RFI_31895</name>
</gene>
<name>X6LWJ0_RETFI</name>
<accession>X6LWJ0</accession>
<evidence type="ECO:0000256" key="1">
    <source>
        <dbReference type="SAM" id="Coils"/>
    </source>
</evidence>
<keyword evidence="3" id="KW-1185">Reference proteome</keyword>
<dbReference type="EMBL" id="ASPP01028057">
    <property type="protein sequence ID" value="ETO05502.1"/>
    <property type="molecule type" value="Genomic_DNA"/>
</dbReference>
<feature type="coiled-coil region" evidence="1">
    <location>
        <begin position="195"/>
        <end position="289"/>
    </location>
</feature>
<dbReference type="OrthoDB" id="5945824at2759"/>
<evidence type="ECO:0008006" key="4">
    <source>
        <dbReference type="Google" id="ProtNLM"/>
    </source>
</evidence>
<keyword evidence="1" id="KW-0175">Coiled coil</keyword>
<organism evidence="2 3">
    <name type="scientific">Reticulomyxa filosa</name>
    <dbReference type="NCBI Taxonomy" id="46433"/>
    <lineage>
        <taxon>Eukaryota</taxon>
        <taxon>Sar</taxon>
        <taxon>Rhizaria</taxon>
        <taxon>Retaria</taxon>
        <taxon>Foraminifera</taxon>
        <taxon>Monothalamids</taxon>
        <taxon>Reticulomyxidae</taxon>
        <taxon>Reticulomyxa</taxon>
    </lineage>
</organism>
<dbReference type="AlphaFoldDB" id="X6LWJ0"/>
<evidence type="ECO:0000313" key="2">
    <source>
        <dbReference type="EMBL" id="ETO05502.1"/>
    </source>
</evidence>
<proteinExistence type="predicted"/>
<dbReference type="SUPFAM" id="SSF49599">
    <property type="entry name" value="TRAF domain-like"/>
    <property type="match status" value="1"/>
</dbReference>
<reference evidence="2 3" key="1">
    <citation type="journal article" date="2013" name="Curr. Biol.">
        <title>The Genome of the Foraminiferan Reticulomyxa filosa.</title>
        <authorList>
            <person name="Glockner G."/>
            <person name="Hulsmann N."/>
            <person name="Schleicher M."/>
            <person name="Noegel A.A."/>
            <person name="Eichinger L."/>
            <person name="Gallinger C."/>
            <person name="Pawlowski J."/>
            <person name="Sierra R."/>
            <person name="Euteneuer U."/>
            <person name="Pillet L."/>
            <person name="Moustafa A."/>
            <person name="Platzer M."/>
            <person name="Groth M."/>
            <person name="Szafranski K."/>
            <person name="Schliwa M."/>
        </authorList>
    </citation>
    <scope>NUCLEOTIDE SEQUENCE [LARGE SCALE GENOMIC DNA]</scope>
</reference>
<evidence type="ECO:0000313" key="3">
    <source>
        <dbReference type="Proteomes" id="UP000023152"/>
    </source>
</evidence>